<name>A0A8T2IS70_9PIPI</name>
<accession>A0A8T2IS70</accession>
<dbReference type="EMBL" id="JAACNH010000008">
    <property type="protein sequence ID" value="KAG8434447.1"/>
    <property type="molecule type" value="Genomic_DNA"/>
</dbReference>
<comment type="caution">
    <text evidence="1">The sequence shown here is derived from an EMBL/GenBank/DDBJ whole genome shotgun (WGS) entry which is preliminary data.</text>
</comment>
<sequence length="89" mass="10036">MVLSFCSVCFYVKSSTDFLKDIRGGNGGIILNMSLIIVKHLIQHIRVLQAYLHSKVKQTWIHAVIIIQGGVYTPVLNKLHAPFYLIGVR</sequence>
<dbReference type="AlphaFoldDB" id="A0A8T2IS70"/>
<evidence type="ECO:0000313" key="2">
    <source>
        <dbReference type="Proteomes" id="UP000812440"/>
    </source>
</evidence>
<gene>
    <name evidence="1" type="ORF">GDO86_012715</name>
</gene>
<reference evidence="1" key="1">
    <citation type="thesis" date="2020" institute="ProQuest LLC" country="789 East Eisenhower Parkway, Ann Arbor, MI, USA">
        <title>Comparative Genomics and Chromosome Evolution.</title>
        <authorList>
            <person name="Mudd A.B."/>
        </authorList>
    </citation>
    <scope>NUCLEOTIDE SEQUENCE</scope>
    <source>
        <strain evidence="1">Female2</strain>
        <tissue evidence="1">Blood</tissue>
    </source>
</reference>
<evidence type="ECO:0000313" key="1">
    <source>
        <dbReference type="EMBL" id="KAG8434447.1"/>
    </source>
</evidence>
<organism evidence="1 2">
    <name type="scientific">Hymenochirus boettgeri</name>
    <name type="common">Congo dwarf clawed frog</name>
    <dbReference type="NCBI Taxonomy" id="247094"/>
    <lineage>
        <taxon>Eukaryota</taxon>
        <taxon>Metazoa</taxon>
        <taxon>Chordata</taxon>
        <taxon>Craniata</taxon>
        <taxon>Vertebrata</taxon>
        <taxon>Euteleostomi</taxon>
        <taxon>Amphibia</taxon>
        <taxon>Batrachia</taxon>
        <taxon>Anura</taxon>
        <taxon>Pipoidea</taxon>
        <taxon>Pipidae</taxon>
        <taxon>Pipinae</taxon>
        <taxon>Hymenochirus</taxon>
    </lineage>
</organism>
<protein>
    <submittedName>
        <fullName evidence="1">Uncharacterized protein</fullName>
    </submittedName>
</protein>
<keyword evidence="2" id="KW-1185">Reference proteome</keyword>
<dbReference type="Proteomes" id="UP000812440">
    <property type="component" value="Chromosome 7"/>
</dbReference>
<proteinExistence type="predicted"/>